<dbReference type="PANTHER" id="PTHR36305">
    <property type="entry name" value="PHOSPHATIDYLGLYCEROPHOSPHATASE A"/>
    <property type="match status" value="1"/>
</dbReference>
<evidence type="ECO:0000313" key="3">
    <source>
        <dbReference type="EMBL" id="QUW03727.1"/>
    </source>
</evidence>
<dbReference type="RefSeq" id="WP_211429617.1">
    <property type="nucleotide sequence ID" value="NZ_CP072648.1"/>
</dbReference>
<dbReference type="PIRSF" id="PIRSF006162">
    <property type="entry name" value="PgpA"/>
    <property type="match status" value="1"/>
</dbReference>
<sequence length="194" mass="20987">MRLTKAVVYDRPRVPPKTFGDYIALVWATGFFSGFSPIAPGTAGSAVMAGLYYAGGKLGFFQPFALDTLIWGLVVCAAVSYSGIWAAERAERFFGAKDPKEVVVDEFAGQLIAYLFLPLLPMLAHIPWAFEAWVIGGFGLFRLCDVIKPYPAQHFEALRGGLGTVADDIVAGVQASLLLLFFAKGLVLWFGLAV</sequence>
<dbReference type="CDD" id="cd06971">
    <property type="entry name" value="PgpA"/>
    <property type="match status" value="1"/>
</dbReference>
<keyword evidence="1" id="KW-0812">Transmembrane</keyword>
<reference evidence="3 4" key="1">
    <citation type="submission" date="2021-03" db="EMBL/GenBank/DDBJ databases">
        <title>Genomic and phenotypic characterization of Chloracidobacterium isolates provides evidence for multiple species.</title>
        <authorList>
            <person name="Saini M.K."/>
            <person name="Costas A.M.G."/>
            <person name="Tank M."/>
            <person name="Bryant D.A."/>
        </authorList>
    </citation>
    <scope>NUCLEOTIDE SEQUENCE [LARGE SCALE GENOMIC DNA]</scope>
    <source>
        <strain evidence="3 4">BV2-C</strain>
    </source>
</reference>
<proteinExistence type="predicted"/>
<dbReference type="PANTHER" id="PTHR36305:SF1">
    <property type="entry name" value="PHOSPHATIDYLGLYCEROPHOSPHATASE A"/>
    <property type="match status" value="1"/>
</dbReference>
<name>A0ABX8B9W2_9BACT</name>
<feature type="transmembrane region" description="Helical" evidence="1">
    <location>
        <begin position="169"/>
        <end position="192"/>
    </location>
</feature>
<dbReference type="InterPro" id="IPR026037">
    <property type="entry name" value="PgpA"/>
</dbReference>
<organism evidence="3 4">
    <name type="scientific">Chloracidobacterium validum</name>
    <dbReference type="NCBI Taxonomy" id="2821543"/>
    <lineage>
        <taxon>Bacteria</taxon>
        <taxon>Pseudomonadati</taxon>
        <taxon>Acidobacteriota</taxon>
        <taxon>Terriglobia</taxon>
        <taxon>Terriglobales</taxon>
        <taxon>Acidobacteriaceae</taxon>
        <taxon>Chloracidobacterium</taxon>
    </lineage>
</organism>
<feature type="transmembrane region" description="Helical" evidence="1">
    <location>
        <begin position="107"/>
        <end position="130"/>
    </location>
</feature>
<gene>
    <name evidence="3" type="ORF">J8C06_04655</name>
</gene>
<evidence type="ECO:0000313" key="4">
    <source>
        <dbReference type="Proteomes" id="UP000676506"/>
    </source>
</evidence>
<evidence type="ECO:0000256" key="1">
    <source>
        <dbReference type="SAM" id="Phobius"/>
    </source>
</evidence>
<keyword evidence="1" id="KW-0472">Membrane</keyword>
<dbReference type="Proteomes" id="UP000676506">
    <property type="component" value="Chromosome 1"/>
</dbReference>
<feature type="domain" description="YutG/PgpA" evidence="2">
    <location>
        <begin position="27"/>
        <end position="182"/>
    </location>
</feature>
<evidence type="ECO:0000259" key="2">
    <source>
        <dbReference type="Pfam" id="PF04608"/>
    </source>
</evidence>
<protein>
    <submittedName>
        <fullName evidence="3">Phosphatidylglycerophosphatase A</fullName>
    </submittedName>
</protein>
<dbReference type="Pfam" id="PF04608">
    <property type="entry name" value="PgpA"/>
    <property type="match status" value="1"/>
</dbReference>
<feature type="transmembrane region" description="Helical" evidence="1">
    <location>
        <begin position="69"/>
        <end position="87"/>
    </location>
</feature>
<dbReference type="InterPro" id="IPR007686">
    <property type="entry name" value="YutG/PgpA"/>
</dbReference>
<keyword evidence="1" id="KW-1133">Transmembrane helix</keyword>
<feature type="transmembrane region" description="Helical" evidence="1">
    <location>
        <begin position="21"/>
        <end position="49"/>
    </location>
</feature>
<dbReference type="InterPro" id="IPR036681">
    <property type="entry name" value="PgpA-like_sf"/>
</dbReference>
<keyword evidence="4" id="KW-1185">Reference proteome</keyword>
<dbReference type="EMBL" id="CP072648">
    <property type="protein sequence ID" value="QUW03727.1"/>
    <property type="molecule type" value="Genomic_DNA"/>
</dbReference>
<accession>A0ABX8B9W2</accession>
<dbReference type="SUPFAM" id="SSF101307">
    <property type="entry name" value="YutG-like"/>
    <property type="match status" value="1"/>
</dbReference>